<evidence type="ECO:0000313" key="3">
    <source>
        <dbReference type="Proteomes" id="UP000810171"/>
    </source>
</evidence>
<evidence type="ECO:0000313" key="2">
    <source>
        <dbReference type="EMBL" id="MBP0048176.1"/>
    </source>
</evidence>
<protein>
    <submittedName>
        <fullName evidence="2">Uncharacterized protein</fullName>
    </submittedName>
</protein>
<accession>A0ABS3Z8Y5</accession>
<dbReference type="Proteomes" id="UP000810171">
    <property type="component" value="Unassembled WGS sequence"/>
</dbReference>
<sequence>MKPIALSTLLALSPALSADTDYAKRFPPKWLEHNGQIRPETLCYNYPEKSHMYPLCRLQAIEYLQQRCQRYSNILDNTDDPATRRHYNRLSNKYCTASEQYHKMLLDEGVIEE</sequence>
<proteinExistence type="predicted"/>
<evidence type="ECO:0000256" key="1">
    <source>
        <dbReference type="SAM" id="SignalP"/>
    </source>
</evidence>
<dbReference type="EMBL" id="JACVEW010000006">
    <property type="protein sequence ID" value="MBP0048176.1"/>
    <property type="molecule type" value="Genomic_DNA"/>
</dbReference>
<name>A0ABS3Z8Y5_9GAMM</name>
<keyword evidence="3" id="KW-1185">Reference proteome</keyword>
<gene>
    <name evidence="2" type="ORF">H9C73_05465</name>
</gene>
<comment type="caution">
    <text evidence="2">The sequence shown here is derived from an EMBL/GenBank/DDBJ whole genome shotgun (WGS) entry which is preliminary data.</text>
</comment>
<feature type="chain" id="PRO_5045205686" evidence="1">
    <location>
        <begin position="19"/>
        <end position="113"/>
    </location>
</feature>
<feature type="signal peptide" evidence="1">
    <location>
        <begin position="1"/>
        <end position="18"/>
    </location>
</feature>
<reference evidence="2 3" key="1">
    <citation type="submission" date="2020-09" db="EMBL/GenBank/DDBJ databases">
        <authorList>
            <person name="Tanuku N.R.S."/>
        </authorList>
    </citation>
    <scope>NUCLEOTIDE SEQUENCE [LARGE SCALE GENOMIC DNA]</scope>
    <source>
        <strain evidence="2 3">AK62</strain>
    </source>
</reference>
<dbReference type="RefSeq" id="WP_209286790.1">
    <property type="nucleotide sequence ID" value="NZ_JACVEW010000006.1"/>
</dbReference>
<organism evidence="2 3">
    <name type="scientific">Marinobacterium alkalitolerans</name>
    <dbReference type="NCBI Taxonomy" id="1542925"/>
    <lineage>
        <taxon>Bacteria</taxon>
        <taxon>Pseudomonadati</taxon>
        <taxon>Pseudomonadota</taxon>
        <taxon>Gammaproteobacteria</taxon>
        <taxon>Oceanospirillales</taxon>
        <taxon>Oceanospirillaceae</taxon>
        <taxon>Marinobacterium</taxon>
    </lineage>
</organism>
<keyword evidence="1" id="KW-0732">Signal</keyword>